<evidence type="ECO:0000313" key="2">
    <source>
        <dbReference type="Proteomes" id="UP000196084"/>
    </source>
</evidence>
<organism evidence="1 2">
    <name type="scientific">Natronolimnobius baerhuensis</name>
    <dbReference type="NCBI Taxonomy" id="253108"/>
    <lineage>
        <taxon>Archaea</taxon>
        <taxon>Methanobacteriati</taxon>
        <taxon>Methanobacteriota</taxon>
        <taxon>Stenosarchaea group</taxon>
        <taxon>Halobacteria</taxon>
        <taxon>Halobacteriales</taxon>
        <taxon>Natrialbaceae</taxon>
        <taxon>Natronolimnobius</taxon>
    </lineage>
</organism>
<evidence type="ECO:0000313" key="1">
    <source>
        <dbReference type="EMBL" id="OVE85172.1"/>
    </source>
</evidence>
<comment type="caution">
    <text evidence="1">The sequence shown here is derived from an EMBL/GenBank/DDBJ whole genome shotgun (WGS) entry which is preliminary data.</text>
</comment>
<dbReference type="Proteomes" id="UP000196084">
    <property type="component" value="Unassembled WGS sequence"/>
</dbReference>
<gene>
    <name evidence="1" type="ORF">B2G88_06610</name>
</gene>
<protein>
    <submittedName>
        <fullName evidence="1">Uncharacterized protein</fullName>
    </submittedName>
</protein>
<dbReference type="EMBL" id="MWPH01000002">
    <property type="protein sequence ID" value="OVE85172.1"/>
    <property type="molecule type" value="Genomic_DNA"/>
</dbReference>
<dbReference type="AlphaFoldDB" id="A0A202EA98"/>
<dbReference type="OrthoDB" id="212428at2157"/>
<keyword evidence="2" id="KW-1185">Reference proteome</keyword>
<reference evidence="1 2" key="1">
    <citation type="submission" date="2017-02" db="EMBL/GenBank/DDBJ databases">
        <title>Natronthermophilus aegyptiacus gen. nov.,sp. nov., an aerobic, extremely halophilic alkalithermophilic archaeon isolated from the athalassohaline Wadi An Natrun, Egypt.</title>
        <authorList>
            <person name="Zhao B."/>
        </authorList>
    </citation>
    <scope>NUCLEOTIDE SEQUENCE [LARGE SCALE GENOMIC DNA]</scope>
    <source>
        <strain evidence="1 2">CGMCC 1.3597</strain>
    </source>
</reference>
<dbReference type="RefSeq" id="WP_054862537.1">
    <property type="nucleotide sequence ID" value="NZ_MWPH01000002.1"/>
</dbReference>
<sequence>MAKTVAELRNEIRKAVGRYERIESTGFTKEALAAICTSLGAEIETHKLPPKSEMRATILERIDAEDKVDPATLERSFRKAELQSINAALQDE</sequence>
<name>A0A202EA98_9EURY</name>
<proteinExistence type="predicted"/>
<accession>A0A202EA98</accession>